<name>A0A7S0KWT8_MICPS</name>
<protein>
    <submittedName>
        <fullName evidence="1">Uncharacterized protein</fullName>
    </submittedName>
</protein>
<dbReference type="PANTHER" id="PTHR10476">
    <property type="entry name" value="CHARGED MULTIVESICULAR BODY PROTEIN"/>
    <property type="match status" value="1"/>
</dbReference>
<dbReference type="Pfam" id="PF03357">
    <property type="entry name" value="Snf7"/>
    <property type="match status" value="1"/>
</dbReference>
<gene>
    <name evidence="1" type="ORF">MSP1404_LOCUS12518</name>
</gene>
<dbReference type="InterPro" id="IPR005024">
    <property type="entry name" value="Snf7_fam"/>
</dbReference>
<dbReference type="GO" id="GO:0007034">
    <property type="term" value="P:vacuolar transport"/>
    <property type="evidence" value="ECO:0007669"/>
    <property type="project" value="InterPro"/>
</dbReference>
<organism evidence="1">
    <name type="scientific">Micromonas pusilla</name>
    <name type="common">Picoplanktonic green alga</name>
    <name type="synonym">Chromulina pusilla</name>
    <dbReference type="NCBI Taxonomy" id="38833"/>
    <lineage>
        <taxon>Eukaryota</taxon>
        <taxon>Viridiplantae</taxon>
        <taxon>Chlorophyta</taxon>
        <taxon>Mamiellophyceae</taxon>
        <taxon>Mamiellales</taxon>
        <taxon>Mamiellaceae</taxon>
        <taxon>Micromonas</taxon>
    </lineage>
</organism>
<evidence type="ECO:0000313" key="1">
    <source>
        <dbReference type="EMBL" id="CAD8595113.1"/>
    </source>
</evidence>
<reference evidence="1" key="1">
    <citation type="submission" date="2021-01" db="EMBL/GenBank/DDBJ databases">
        <authorList>
            <person name="Corre E."/>
            <person name="Pelletier E."/>
            <person name="Niang G."/>
            <person name="Scheremetjew M."/>
            <person name="Finn R."/>
            <person name="Kale V."/>
            <person name="Holt S."/>
            <person name="Cochrane G."/>
            <person name="Meng A."/>
            <person name="Brown T."/>
            <person name="Cohen L."/>
        </authorList>
    </citation>
    <scope>NUCLEOTIDE SEQUENCE</scope>
    <source>
        <strain evidence="1">CCMP494</strain>
    </source>
</reference>
<proteinExistence type="predicted"/>
<sequence length="233" mass="26019">MFSWIKRQTPEELLRENKRLLDKSVRELDRERASLVNQEKKLVAEMKKVAGQNQLGAVKVMAKDLVRTRRSITKFYGLKTQLQAVGLRMQTLKSTQAMADAMLGVTRAMRSMNRELNVQSLNNMMRDFERQNEGMENMTDVLGDAIDDSMIADGEEEESEEFVSQVLDELGCNIDAQLLDAPSGSEGARVPKVAALGMETCKPVLVGVDDTTEVPGAAIVDDLQARLDSLRNR</sequence>
<dbReference type="AlphaFoldDB" id="A0A7S0KWT8"/>
<accession>A0A7S0KWT8</accession>
<dbReference type="EMBL" id="HBEV01016041">
    <property type="protein sequence ID" value="CAD8595113.1"/>
    <property type="molecule type" value="Transcribed_RNA"/>
</dbReference>
<dbReference type="Gene3D" id="6.10.140.1230">
    <property type="match status" value="1"/>
</dbReference>